<gene>
    <name evidence="1" type="ORF">BDN70DRAFT_889495</name>
</gene>
<comment type="caution">
    <text evidence="1">The sequence shown here is derived from an EMBL/GenBank/DDBJ whole genome shotgun (WGS) entry which is preliminary data.</text>
</comment>
<evidence type="ECO:0000313" key="2">
    <source>
        <dbReference type="Proteomes" id="UP000807469"/>
    </source>
</evidence>
<proteinExistence type="predicted"/>
<keyword evidence="2" id="KW-1185">Reference proteome</keyword>
<sequence length="118" mass="13197">MTRVHFFCLYYFALLFLSATLVYLHQEDLDLRELLSHLATIAGIPGGYWPDVVDRRLDLDGALMASVCDQDEALSSGSSMVSPTSSVSSAQGSKIVEIFELQRPHPVYGWQRFIFALP</sequence>
<organism evidence="1 2">
    <name type="scientific">Pholiota conissans</name>
    <dbReference type="NCBI Taxonomy" id="109636"/>
    <lineage>
        <taxon>Eukaryota</taxon>
        <taxon>Fungi</taxon>
        <taxon>Dikarya</taxon>
        <taxon>Basidiomycota</taxon>
        <taxon>Agaricomycotina</taxon>
        <taxon>Agaricomycetes</taxon>
        <taxon>Agaricomycetidae</taxon>
        <taxon>Agaricales</taxon>
        <taxon>Agaricineae</taxon>
        <taxon>Strophariaceae</taxon>
        <taxon>Pholiota</taxon>
    </lineage>
</organism>
<accession>A0A9P6D700</accession>
<dbReference type="EMBL" id="MU155131">
    <property type="protein sequence ID" value="KAF9486099.1"/>
    <property type="molecule type" value="Genomic_DNA"/>
</dbReference>
<evidence type="ECO:0000313" key="1">
    <source>
        <dbReference type="EMBL" id="KAF9486099.1"/>
    </source>
</evidence>
<dbReference type="Proteomes" id="UP000807469">
    <property type="component" value="Unassembled WGS sequence"/>
</dbReference>
<protein>
    <submittedName>
        <fullName evidence="1">Uncharacterized protein</fullName>
    </submittedName>
</protein>
<reference evidence="1" key="1">
    <citation type="submission" date="2020-11" db="EMBL/GenBank/DDBJ databases">
        <authorList>
            <consortium name="DOE Joint Genome Institute"/>
            <person name="Ahrendt S."/>
            <person name="Riley R."/>
            <person name="Andreopoulos W."/>
            <person name="Labutti K."/>
            <person name="Pangilinan J."/>
            <person name="Ruiz-Duenas F.J."/>
            <person name="Barrasa J.M."/>
            <person name="Sanchez-Garcia M."/>
            <person name="Camarero S."/>
            <person name="Miyauchi S."/>
            <person name="Serrano A."/>
            <person name="Linde D."/>
            <person name="Babiker R."/>
            <person name="Drula E."/>
            <person name="Ayuso-Fernandez I."/>
            <person name="Pacheco R."/>
            <person name="Padilla G."/>
            <person name="Ferreira P."/>
            <person name="Barriuso J."/>
            <person name="Kellner H."/>
            <person name="Castanera R."/>
            <person name="Alfaro M."/>
            <person name="Ramirez L."/>
            <person name="Pisabarro A.G."/>
            <person name="Kuo A."/>
            <person name="Tritt A."/>
            <person name="Lipzen A."/>
            <person name="He G."/>
            <person name="Yan M."/>
            <person name="Ng V."/>
            <person name="Cullen D."/>
            <person name="Martin F."/>
            <person name="Rosso M.-N."/>
            <person name="Henrissat B."/>
            <person name="Hibbett D."/>
            <person name="Martinez A.T."/>
            <person name="Grigoriev I.V."/>
        </authorList>
    </citation>
    <scope>NUCLEOTIDE SEQUENCE</scope>
    <source>
        <strain evidence="1">CIRM-BRFM 674</strain>
    </source>
</reference>
<dbReference type="AlphaFoldDB" id="A0A9P6D700"/>
<name>A0A9P6D700_9AGAR</name>